<reference evidence="2" key="1">
    <citation type="journal article" date="2014" name="Front. Microbiol.">
        <title>High frequency of phylogenetically diverse reductive dehalogenase-homologous genes in deep subseafloor sedimentary metagenomes.</title>
        <authorList>
            <person name="Kawai M."/>
            <person name="Futagami T."/>
            <person name="Toyoda A."/>
            <person name="Takaki Y."/>
            <person name="Nishi S."/>
            <person name="Hori S."/>
            <person name="Arai W."/>
            <person name="Tsubouchi T."/>
            <person name="Morono Y."/>
            <person name="Uchiyama I."/>
            <person name="Ito T."/>
            <person name="Fujiyama A."/>
            <person name="Inagaki F."/>
            <person name="Takami H."/>
        </authorList>
    </citation>
    <scope>NUCLEOTIDE SEQUENCE</scope>
    <source>
        <strain evidence="2">Expedition CK06-06</strain>
    </source>
</reference>
<feature type="non-terminal residue" evidence="2">
    <location>
        <position position="270"/>
    </location>
</feature>
<dbReference type="InterPro" id="IPR017900">
    <property type="entry name" value="4Fe4S_Fe_S_CS"/>
</dbReference>
<dbReference type="InterPro" id="IPR017896">
    <property type="entry name" value="4Fe4S_Fe-S-bd"/>
</dbReference>
<dbReference type="EMBL" id="BARW01021403">
    <property type="protein sequence ID" value="GAI88544.1"/>
    <property type="molecule type" value="Genomic_DNA"/>
</dbReference>
<gene>
    <name evidence="2" type="ORF">S12H4_35954</name>
</gene>
<evidence type="ECO:0000259" key="1">
    <source>
        <dbReference type="PROSITE" id="PS51379"/>
    </source>
</evidence>
<dbReference type="PROSITE" id="PS51379">
    <property type="entry name" value="4FE4S_FER_2"/>
    <property type="match status" value="1"/>
</dbReference>
<evidence type="ECO:0000313" key="2">
    <source>
        <dbReference type="EMBL" id="GAI88544.1"/>
    </source>
</evidence>
<accession>X1U8C2</accession>
<dbReference type="PROSITE" id="PS00198">
    <property type="entry name" value="4FE4S_FER_1"/>
    <property type="match status" value="1"/>
</dbReference>
<dbReference type="AlphaFoldDB" id="X1U8C2"/>
<protein>
    <recommendedName>
        <fullName evidence="1">4Fe-4S ferredoxin-type domain-containing protein</fullName>
    </recommendedName>
</protein>
<sequence length="270" mass="29773">RDHLERVVISEIDDKFRPIEGTESVFEADTLLIAVGLTPVDELSKQAEEFGLRTYAAGDADIIAEASAAMFSGRITARKMLIDRGFDVEIPPEWEDMVNILRSRPGPIKGINPIPKNRDIYPVIHCAQEIPCNPCTEACILQSIEIKEDSMMGRPLFDGECLGCARCVAICPGLAITLVDKTYDKTKKTARITIPLEMPEGTIKTGQKITTTGIEGENIGKGTIIAIKKAKWQNKRQLLSLEVPFKDADKIAGIQIIKPPSKKPMKKTKT</sequence>
<name>X1U8C2_9ZZZZ</name>
<organism evidence="2">
    <name type="scientific">marine sediment metagenome</name>
    <dbReference type="NCBI Taxonomy" id="412755"/>
    <lineage>
        <taxon>unclassified sequences</taxon>
        <taxon>metagenomes</taxon>
        <taxon>ecological metagenomes</taxon>
    </lineage>
</organism>
<feature type="non-terminal residue" evidence="2">
    <location>
        <position position="1"/>
    </location>
</feature>
<comment type="caution">
    <text evidence="2">The sequence shown here is derived from an EMBL/GenBank/DDBJ whole genome shotgun (WGS) entry which is preliminary data.</text>
</comment>
<dbReference type="Gene3D" id="3.30.70.20">
    <property type="match status" value="1"/>
</dbReference>
<proteinExistence type="predicted"/>
<feature type="domain" description="4Fe-4S ferredoxin-type" evidence="1">
    <location>
        <begin position="153"/>
        <end position="181"/>
    </location>
</feature>
<dbReference type="SUPFAM" id="SSF54862">
    <property type="entry name" value="4Fe-4S ferredoxins"/>
    <property type="match status" value="1"/>
</dbReference>